<dbReference type="InterPro" id="IPR045608">
    <property type="entry name" value="Trypco2"/>
</dbReference>
<accession>A0AAN2BIZ4</accession>
<evidence type="ECO:0000259" key="1">
    <source>
        <dbReference type="Pfam" id="PF19631"/>
    </source>
</evidence>
<dbReference type="AlphaFoldDB" id="A0AAN2BIZ4"/>
<evidence type="ECO:0000313" key="2">
    <source>
        <dbReference type="EMBL" id="BCD96391.1"/>
    </source>
</evidence>
<keyword evidence="3" id="KW-1185">Reference proteome</keyword>
<dbReference type="Proteomes" id="UP001320119">
    <property type="component" value="Chromosome"/>
</dbReference>
<feature type="domain" description="Trypsin-co-occurring" evidence="1">
    <location>
        <begin position="15"/>
        <end position="98"/>
    </location>
</feature>
<protein>
    <recommendedName>
        <fullName evidence="1">Trypsin-co-occurring domain-containing protein</fullName>
    </recommendedName>
</protein>
<sequence>MAGNDNQDDVNGNEIPLIEVLTALREAVEEAKKGALDAQSDIRFNLDDIEVELETVVTKTTTAEGGVGAKLFVVDIKAGGKAEYSNAMKQKLTFRLSPVTKGGSNEILLSNEES</sequence>
<name>A0AAN2BIZ4_9GAMM</name>
<dbReference type="KEGG" id="marq:MARGE09_P0591"/>
<proteinExistence type="predicted"/>
<dbReference type="EMBL" id="AP023086">
    <property type="protein sequence ID" value="BCD96391.1"/>
    <property type="molecule type" value="Genomic_DNA"/>
</dbReference>
<dbReference type="Pfam" id="PF19631">
    <property type="entry name" value="Trypco2"/>
    <property type="match status" value="1"/>
</dbReference>
<evidence type="ECO:0000313" key="3">
    <source>
        <dbReference type="Proteomes" id="UP001320119"/>
    </source>
</evidence>
<gene>
    <name evidence="2" type="ORF">MARGE09_P0591</name>
</gene>
<organism evidence="2 3">
    <name type="scientific">Marinagarivorans cellulosilyticus</name>
    <dbReference type="NCBI Taxonomy" id="2721545"/>
    <lineage>
        <taxon>Bacteria</taxon>
        <taxon>Pseudomonadati</taxon>
        <taxon>Pseudomonadota</taxon>
        <taxon>Gammaproteobacteria</taxon>
        <taxon>Cellvibrionales</taxon>
        <taxon>Cellvibrionaceae</taxon>
        <taxon>Marinagarivorans</taxon>
    </lineage>
</organism>
<reference evidence="2 3" key="1">
    <citation type="journal article" date="2022" name="IScience">
        <title>An ultrasensitive nanofiber-based assay for enzymatic hydrolysis and deep-sea microbial degradation of cellulose.</title>
        <authorList>
            <person name="Tsudome M."/>
            <person name="Tachioka M."/>
            <person name="Miyazaki M."/>
            <person name="Uchimura K."/>
            <person name="Tsuda M."/>
            <person name="Takaki Y."/>
            <person name="Deguchi S."/>
        </authorList>
    </citation>
    <scope>NUCLEOTIDE SEQUENCE [LARGE SCALE GENOMIC DNA]</scope>
    <source>
        <strain evidence="2 3">GE09</strain>
    </source>
</reference>